<sequence length="63" mass="7094">MAFKLVIIDSALNCITTGDRLWEGFTELSHNLLLAIMKLCSYELGQLSSISENRANAVYPVYR</sequence>
<gene>
    <name evidence="1" type="ORF">AMQ84_16175</name>
</gene>
<protein>
    <submittedName>
        <fullName evidence="1">Uncharacterized protein</fullName>
    </submittedName>
</protein>
<keyword evidence="2" id="KW-1185">Reference proteome</keyword>
<name>A0A132TXM7_9BACL</name>
<dbReference type="EMBL" id="LIRB01000133">
    <property type="protein sequence ID" value="KWX75893.1"/>
    <property type="molecule type" value="Genomic_DNA"/>
</dbReference>
<organism evidence="1 2">
    <name type="scientific">Paenibacillus riograndensis</name>
    <dbReference type="NCBI Taxonomy" id="483937"/>
    <lineage>
        <taxon>Bacteria</taxon>
        <taxon>Bacillati</taxon>
        <taxon>Bacillota</taxon>
        <taxon>Bacilli</taxon>
        <taxon>Bacillales</taxon>
        <taxon>Paenibacillaceae</taxon>
        <taxon>Paenibacillus</taxon>
        <taxon>Paenibacillus sonchi group</taxon>
    </lineage>
</organism>
<evidence type="ECO:0000313" key="2">
    <source>
        <dbReference type="Proteomes" id="UP000070475"/>
    </source>
</evidence>
<proteinExistence type="predicted"/>
<dbReference type="Proteomes" id="UP000070475">
    <property type="component" value="Unassembled WGS sequence"/>
</dbReference>
<dbReference type="AlphaFoldDB" id="A0A132TXM7"/>
<accession>A0A132TXM7</accession>
<reference evidence="1 2" key="1">
    <citation type="submission" date="2015-08" db="EMBL/GenBank/DDBJ databases">
        <title>Genomes of Paenibacillus riograndensis.</title>
        <authorList>
            <person name="Sant'Anna F.H."/>
            <person name="Souza R."/>
            <person name="Ambrosini A."/>
            <person name="Bach E."/>
            <person name="Fernandes G."/>
            <person name="Balsanelli E."/>
            <person name="Baura V.A."/>
            <person name="Pedrosa F.O."/>
            <person name="Souza E.M."/>
            <person name="Passaglia L."/>
        </authorList>
    </citation>
    <scope>NUCLEOTIDE SEQUENCE [LARGE SCALE GENOMIC DNA]</scope>
    <source>
        <strain evidence="1 2">CAS34</strain>
    </source>
</reference>
<evidence type="ECO:0000313" key="1">
    <source>
        <dbReference type="EMBL" id="KWX75893.1"/>
    </source>
</evidence>
<comment type="caution">
    <text evidence="1">The sequence shown here is derived from an EMBL/GenBank/DDBJ whole genome shotgun (WGS) entry which is preliminary data.</text>
</comment>